<dbReference type="OrthoDB" id="198899at2"/>
<organism evidence="1 2">
    <name type="scientific">Gemella sanguinis</name>
    <dbReference type="NCBI Taxonomy" id="84135"/>
    <lineage>
        <taxon>Bacteria</taxon>
        <taxon>Bacillati</taxon>
        <taxon>Bacillota</taxon>
        <taxon>Bacilli</taxon>
        <taxon>Bacillales</taxon>
        <taxon>Gemellaceae</taxon>
        <taxon>Gemella</taxon>
    </lineage>
</organism>
<dbReference type="RefSeq" id="WP_102190023.1">
    <property type="nucleotide sequence ID" value="NZ_PNGT01000006.1"/>
</dbReference>
<dbReference type="Proteomes" id="UP000235670">
    <property type="component" value="Unassembled WGS sequence"/>
</dbReference>
<dbReference type="EMBL" id="PNGT01000006">
    <property type="protein sequence ID" value="PMC52226.1"/>
    <property type="molecule type" value="Genomic_DNA"/>
</dbReference>
<dbReference type="InterPro" id="IPR019937">
    <property type="entry name" value="Cycl-permuted_mutarotase"/>
</dbReference>
<dbReference type="STRING" id="84135.GCA_001052115_01367"/>
<dbReference type="InterPro" id="IPR056734">
    <property type="entry name" value="NANM"/>
</dbReference>
<name>A0A2N6SE77_9BACL</name>
<evidence type="ECO:0000313" key="2">
    <source>
        <dbReference type="Proteomes" id="UP000235670"/>
    </source>
</evidence>
<dbReference type="InterPro" id="IPR015915">
    <property type="entry name" value="Kelch-typ_b-propeller"/>
</dbReference>
<accession>A0A2N6SE77</accession>
<dbReference type="Gene3D" id="2.120.10.80">
    <property type="entry name" value="Kelch-type beta propeller"/>
    <property type="match status" value="1"/>
</dbReference>
<gene>
    <name evidence="1" type="ORF">CJ218_06415</name>
</gene>
<dbReference type="AlphaFoldDB" id="A0A2N6SE77"/>
<dbReference type="NCBIfam" id="TIGR03548">
    <property type="entry name" value="mutarot_permut"/>
    <property type="match status" value="1"/>
</dbReference>
<evidence type="ECO:0000313" key="1">
    <source>
        <dbReference type="EMBL" id="PMC52226.1"/>
    </source>
</evidence>
<dbReference type="SUPFAM" id="SSF117281">
    <property type="entry name" value="Kelch motif"/>
    <property type="match status" value="1"/>
</dbReference>
<protein>
    <submittedName>
        <fullName evidence="1">Cyclically-permuted mutarotase family protein</fullName>
    </submittedName>
</protein>
<proteinExistence type="predicted"/>
<reference evidence="1 2" key="1">
    <citation type="submission" date="2017-09" db="EMBL/GenBank/DDBJ databases">
        <title>Bacterial strain isolated from the female urinary microbiota.</title>
        <authorList>
            <person name="Thomas-White K."/>
            <person name="Kumar N."/>
            <person name="Forster S."/>
            <person name="Putonti C."/>
            <person name="Lawley T."/>
            <person name="Wolfe A.J."/>
        </authorList>
    </citation>
    <scope>NUCLEOTIDE SEQUENCE [LARGE SCALE GENOMIC DNA]</scope>
    <source>
        <strain evidence="1 2">UMB0186</strain>
    </source>
</reference>
<dbReference type="Pfam" id="PF24996">
    <property type="entry name" value="NANM"/>
    <property type="match status" value="1"/>
</dbReference>
<sequence length="343" mass="39037">MYKLQWNKIGVVAPQEGYEKNIGTAGLLKGVIDNKLVFGGGANFPGGLPVDGGTKVTHKDIYLYEIKDNEHVLLDQIQYDYPLAYGPSANYKDKLYYIANKDESSSDILELTIKNNKLNINIIGALPLTVENTIAEVYNNKLYFGIGSINGKNTKELYSYDLETKTFEVETEFPGELRSQALSYVYNDSLIVYGGGAAETYSDGYKYVFKEKTWTKLPVVIVDNYEYSLLGADWCKLNEDELLVIGGFDRDVWKDAVFKLSTLTGEEHAKYRDAYFRRPVEDFKWNKHELVYNLKNNIWTKLDEINFEAPCGHALLSTDTHIYSIMGEIKPAVRSPYIHQTKK</sequence>
<comment type="caution">
    <text evidence="1">The sequence shown here is derived from an EMBL/GenBank/DDBJ whole genome shotgun (WGS) entry which is preliminary data.</text>
</comment>